<protein>
    <submittedName>
        <fullName evidence="4">EAL domain-containing protein</fullName>
    </submittedName>
</protein>
<dbReference type="PROSITE" id="PS50110">
    <property type="entry name" value="RESPONSE_REGULATORY"/>
    <property type="match status" value="1"/>
</dbReference>
<dbReference type="Pfam" id="PF00072">
    <property type="entry name" value="Response_reg"/>
    <property type="match status" value="1"/>
</dbReference>
<evidence type="ECO:0000256" key="1">
    <source>
        <dbReference type="PROSITE-ProRule" id="PRU00169"/>
    </source>
</evidence>
<dbReference type="InterPro" id="IPR050706">
    <property type="entry name" value="Cyclic-di-GMP_PDE-like"/>
</dbReference>
<dbReference type="Gene3D" id="3.40.50.2300">
    <property type="match status" value="1"/>
</dbReference>
<proteinExistence type="predicted"/>
<dbReference type="PROSITE" id="PS50883">
    <property type="entry name" value="EAL"/>
    <property type="match status" value="1"/>
</dbReference>
<evidence type="ECO:0000313" key="4">
    <source>
        <dbReference type="EMBL" id="MDO6424436.1"/>
    </source>
</evidence>
<dbReference type="CDD" id="cd01948">
    <property type="entry name" value="EAL"/>
    <property type="match status" value="1"/>
</dbReference>
<evidence type="ECO:0000259" key="2">
    <source>
        <dbReference type="PROSITE" id="PS50110"/>
    </source>
</evidence>
<dbReference type="AlphaFoldDB" id="A0AAW7XCZ6"/>
<sequence>MDARLHVLIVDDAVDICQSLEMQLLDYGVFKASWCLSGEEALALIEKQPAKYDAVFIDLHMPGMDGLELMHRLSEMQYAGGVVIISALGARTINLTLEAVSNYHLRLLGSLEKPFDESLVAFMVRRIKNSMPNVSSQVPLLRRKDVLEALRARQMVNYYQPQVSSIDNRVVGFECLARLNLNGEGLIGANRFIAVAERFQLMDLILDCQMENLGQDLANLKALVGNDCRFSINLSAQQLYNDTLPEYLADLAENYSVPLDCLRLEVPENQAIMEDKQLKNIHRLSINGFNLSLDNYGQGYANLRQITRMPFSAVKLNTQMTEGIHNDKIMRLIVESIRLQTQMAGIELVALGVVQPEDLLALADINVDAYQGRLFCPSKSAEELQAWVPSWYESQTIRPWR</sequence>
<comment type="caution">
    <text evidence="4">The sequence shown here is derived from an EMBL/GenBank/DDBJ whole genome shotgun (WGS) entry which is preliminary data.</text>
</comment>
<dbReference type="SMART" id="SM00052">
    <property type="entry name" value="EAL"/>
    <property type="match status" value="1"/>
</dbReference>
<dbReference type="Gene3D" id="3.20.20.450">
    <property type="entry name" value="EAL domain"/>
    <property type="match status" value="1"/>
</dbReference>
<feature type="modified residue" description="4-aspartylphosphate" evidence="1">
    <location>
        <position position="58"/>
    </location>
</feature>
<dbReference type="InterPro" id="IPR011006">
    <property type="entry name" value="CheY-like_superfamily"/>
</dbReference>
<dbReference type="PANTHER" id="PTHR33121">
    <property type="entry name" value="CYCLIC DI-GMP PHOSPHODIESTERASE PDEF"/>
    <property type="match status" value="1"/>
</dbReference>
<dbReference type="SUPFAM" id="SSF52172">
    <property type="entry name" value="CheY-like"/>
    <property type="match status" value="1"/>
</dbReference>
<dbReference type="InterPro" id="IPR001789">
    <property type="entry name" value="Sig_transdc_resp-reg_receiver"/>
</dbReference>
<feature type="domain" description="Response regulatory" evidence="2">
    <location>
        <begin position="6"/>
        <end position="128"/>
    </location>
</feature>
<evidence type="ECO:0000313" key="5">
    <source>
        <dbReference type="Proteomes" id="UP001169760"/>
    </source>
</evidence>
<keyword evidence="1" id="KW-0597">Phosphoprotein</keyword>
<dbReference type="GO" id="GO:0000160">
    <property type="term" value="P:phosphorelay signal transduction system"/>
    <property type="evidence" value="ECO:0007669"/>
    <property type="project" value="InterPro"/>
</dbReference>
<reference evidence="4" key="1">
    <citation type="submission" date="2023-07" db="EMBL/GenBank/DDBJ databases">
        <title>Genome content predicts the carbon catabolic preferences of heterotrophic bacteria.</title>
        <authorList>
            <person name="Gralka M."/>
        </authorList>
    </citation>
    <scope>NUCLEOTIDE SEQUENCE</scope>
    <source>
        <strain evidence="4">I3M17_2</strain>
    </source>
</reference>
<gene>
    <name evidence="4" type="ORF">Q4521_18260</name>
</gene>
<name>A0AAW7XCZ6_9GAMM</name>
<dbReference type="PANTHER" id="PTHR33121:SF70">
    <property type="entry name" value="SIGNALING PROTEIN YKOW"/>
    <property type="match status" value="1"/>
</dbReference>
<dbReference type="SUPFAM" id="SSF141868">
    <property type="entry name" value="EAL domain-like"/>
    <property type="match status" value="1"/>
</dbReference>
<dbReference type="SMART" id="SM00448">
    <property type="entry name" value="REC"/>
    <property type="match status" value="1"/>
</dbReference>
<dbReference type="GO" id="GO:0071111">
    <property type="term" value="F:cyclic-guanylate-specific phosphodiesterase activity"/>
    <property type="evidence" value="ECO:0007669"/>
    <property type="project" value="InterPro"/>
</dbReference>
<dbReference type="RefSeq" id="WP_303493748.1">
    <property type="nucleotide sequence ID" value="NZ_JAUOPB010000014.1"/>
</dbReference>
<dbReference type="InterPro" id="IPR001633">
    <property type="entry name" value="EAL_dom"/>
</dbReference>
<dbReference type="EMBL" id="JAUOPB010000014">
    <property type="protein sequence ID" value="MDO6424436.1"/>
    <property type="molecule type" value="Genomic_DNA"/>
</dbReference>
<dbReference type="Proteomes" id="UP001169760">
    <property type="component" value="Unassembled WGS sequence"/>
</dbReference>
<dbReference type="InterPro" id="IPR035919">
    <property type="entry name" value="EAL_sf"/>
</dbReference>
<dbReference type="Pfam" id="PF00563">
    <property type="entry name" value="EAL"/>
    <property type="match status" value="1"/>
</dbReference>
<accession>A0AAW7XCZ6</accession>
<organism evidence="4 5">
    <name type="scientific">Saccharophagus degradans</name>
    <dbReference type="NCBI Taxonomy" id="86304"/>
    <lineage>
        <taxon>Bacteria</taxon>
        <taxon>Pseudomonadati</taxon>
        <taxon>Pseudomonadota</taxon>
        <taxon>Gammaproteobacteria</taxon>
        <taxon>Cellvibrionales</taxon>
        <taxon>Cellvibrionaceae</taxon>
        <taxon>Saccharophagus</taxon>
    </lineage>
</organism>
<feature type="domain" description="EAL" evidence="3">
    <location>
        <begin position="139"/>
        <end position="392"/>
    </location>
</feature>
<evidence type="ECO:0000259" key="3">
    <source>
        <dbReference type="PROSITE" id="PS50883"/>
    </source>
</evidence>